<keyword evidence="2" id="KW-1185">Reference proteome</keyword>
<sequence>MLVDEYDDEKTLDEEEALESDASDDELNTLQKEGEMPLEDLLAMFGYKDGERVGGEPESEEEEEESDEEEEEDGDVAEEVPESSAPKVAADKPATEAPNKEPVPMLAPKEVPPCAAVPTLAPPPSVESKVATTTKTPSPVTRATPTPPHPPPRREHRTTSTAHLLRSVSHASESSNSDSDEDFTLEEYWKKTIQVGSEYQATIPVGLCKYDDAPEMSLWSEEECRSFESGLRLYGKDFHLIQLHKVRTRSVGELVHFYYLWKKTERHDIFASKVRLEKKKYALHPGTTDYMDRFLDEQENSQQQQQQSQQQPRDRSTSPSEAKRPRLALPMQLTSQLVGPQENGRETSATASLTVATDPTRPEQDGSHQSGQHSVCNTASCRGNRTASHRCSRRVMWQQPLVSTCRISLLLRRRIHPSITR</sequence>
<evidence type="ECO:0000313" key="2">
    <source>
        <dbReference type="Proteomes" id="UP000821865"/>
    </source>
</evidence>
<protein>
    <submittedName>
        <fullName evidence="1">Uncharacterized protein</fullName>
    </submittedName>
</protein>
<dbReference type="Proteomes" id="UP000821865">
    <property type="component" value="Chromosome 11"/>
</dbReference>
<proteinExistence type="predicted"/>
<reference evidence="1" key="1">
    <citation type="submission" date="2020-05" db="EMBL/GenBank/DDBJ databases">
        <title>Large-scale comparative analyses of tick genomes elucidate their genetic diversity and vector capacities.</title>
        <authorList>
            <person name="Jia N."/>
            <person name="Wang J."/>
            <person name="Shi W."/>
            <person name="Du L."/>
            <person name="Sun Y."/>
            <person name="Zhan W."/>
            <person name="Jiang J."/>
            <person name="Wang Q."/>
            <person name="Zhang B."/>
            <person name="Ji P."/>
            <person name="Sakyi L.B."/>
            <person name="Cui X."/>
            <person name="Yuan T."/>
            <person name="Jiang B."/>
            <person name="Yang W."/>
            <person name="Lam T.T.-Y."/>
            <person name="Chang Q."/>
            <person name="Ding S."/>
            <person name="Wang X."/>
            <person name="Zhu J."/>
            <person name="Ruan X."/>
            <person name="Zhao L."/>
            <person name="Wei J."/>
            <person name="Que T."/>
            <person name="Du C."/>
            <person name="Cheng J."/>
            <person name="Dai P."/>
            <person name="Han X."/>
            <person name="Huang E."/>
            <person name="Gao Y."/>
            <person name="Liu J."/>
            <person name="Shao H."/>
            <person name="Ye R."/>
            <person name="Li L."/>
            <person name="Wei W."/>
            <person name="Wang X."/>
            <person name="Wang C."/>
            <person name="Yang T."/>
            <person name="Huo Q."/>
            <person name="Li W."/>
            <person name="Guo W."/>
            <person name="Chen H."/>
            <person name="Zhou L."/>
            <person name="Ni X."/>
            <person name="Tian J."/>
            <person name="Zhou Y."/>
            <person name="Sheng Y."/>
            <person name="Liu T."/>
            <person name="Pan Y."/>
            <person name="Xia L."/>
            <person name="Li J."/>
            <person name="Zhao F."/>
            <person name="Cao W."/>
        </authorList>
    </citation>
    <scope>NUCLEOTIDE SEQUENCE</scope>
    <source>
        <strain evidence="1">Dsil-2018</strain>
    </source>
</reference>
<dbReference type="EMBL" id="CM023480">
    <property type="protein sequence ID" value="KAH7970741.1"/>
    <property type="molecule type" value="Genomic_DNA"/>
</dbReference>
<gene>
    <name evidence="1" type="ORF">HPB49_014924</name>
</gene>
<name>A0ACB8DJI2_DERSI</name>
<comment type="caution">
    <text evidence="1">The sequence shown here is derived from an EMBL/GenBank/DDBJ whole genome shotgun (WGS) entry which is preliminary data.</text>
</comment>
<accession>A0ACB8DJI2</accession>
<evidence type="ECO:0000313" key="1">
    <source>
        <dbReference type="EMBL" id="KAH7970741.1"/>
    </source>
</evidence>
<organism evidence="1 2">
    <name type="scientific">Dermacentor silvarum</name>
    <name type="common">Tick</name>
    <dbReference type="NCBI Taxonomy" id="543639"/>
    <lineage>
        <taxon>Eukaryota</taxon>
        <taxon>Metazoa</taxon>
        <taxon>Ecdysozoa</taxon>
        <taxon>Arthropoda</taxon>
        <taxon>Chelicerata</taxon>
        <taxon>Arachnida</taxon>
        <taxon>Acari</taxon>
        <taxon>Parasitiformes</taxon>
        <taxon>Ixodida</taxon>
        <taxon>Ixodoidea</taxon>
        <taxon>Ixodidae</taxon>
        <taxon>Rhipicephalinae</taxon>
        <taxon>Dermacentor</taxon>
    </lineage>
</organism>